<gene>
    <name evidence="10" type="primary">LOC113215678</name>
</gene>
<dbReference type="GO" id="GO:0004798">
    <property type="term" value="F:dTMP kinase activity"/>
    <property type="evidence" value="ECO:0007669"/>
    <property type="project" value="UniProtKB-EC"/>
</dbReference>
<keyword evidence="9" id="KW-1185">Reference proteome</keyword>
<keyword evidence="6" id="KW-0418">Kinase</keyword>
<dbReference type="GO" id="GO:0006233">
    <property type="term" value="P:dTDP biosynthetic process"/>
    <property type="evidence" value="ECO:0007669"/>
    <property type="project" value="InterPro"/>
</dbReference>
<name>A0A9C6WXR1_FRAOC</name>
<dbReference type="GeneID" id="113215678"/>
<evidence type="ECO:0000256" key="1">
    <source>
        <dbReference type="ARBA" id="ARBA00009776"/>
    </source>
</evidence>
<dbReference type="RefSeq" id="XP_052125851.1">
    <property type="nucleotide sequence ID" value="XM_052269891.1"/>
</dbReference>
<feature type="domain" description="Thymidylate kinase-like" evidence="8">
    <location>
        <begin position="19"/>
        <end position="171"/>
    </location>
</feature>
<evidence type="ECO:0000256" key="6">
    <source>
        <dbReference type="ARBA" id="ARBA00022777"/>
    </source>
</evidence>
<dbReference type="GO" id="GO:0005829">
    <property type="term" value="C:cytosol"/>
    <property type="evidence" value="ECO:0007669"/>
    <property type="project" value="TreeGrafter"/>
</dbReference>
<evidence type="ECO:0000313" key="9">
    <source>
        <dbReference type="Proteomes" id="UP000504606"/>
    </source>
</evidence>
<dbReference type="Gene3D" id="3.40.50.300">
    <property type="entry name" value="P-loop containing nucleotide triphosphate hydrolases"/>
    <property type="match status" value="1"/>
</dbReference>
<evidence type="ECO:0000256" key="4">
    <source>
        <dbReference type="ARBA" id="ARBA00022727"/>
    </source>
</evidence>
<dbReference type="OrthoDB" id="425602at2759"/>
<comment type="similarity">
    <text evidence="1">Belongs to the thymidylate kinase family.</text>
</comment>
<dbReference type="GO" id="GO:0004550">
    <property type="term" value="F:nucleoside diphosphate kinase activity"/>
    <property type="evidence" value="ECO:0007669"/>
    <property type="project" value="TreeGrafter"/>
</dbReference>
<dbReference type="EC" id="2.7.4.9" evidence="2"/>
<keyword evidence="3" id="KW-0808">Transferase</keyword>
<dbReference type="PANTHER" id="PTHR10344">
    <property type="entry name" value="THYMIDYLATE KINASE"/>
    <property type="match status" value="1"/>
</dbReference>
<reference evidence="10" key="1">
    <citation type="submission" date="2025-08" db="UniProtKB">
        <authorList>
            <consortium name="RefSeq"/>
        </authorList>
    </citation>
    <scope>IDENTIFICATION</scope>
    <source>
        <tissue evidence="10">Whole organism</tissue>
    </source>
</reference>
<keyword evidence="4" id="KW-0545">Nucleotide biosynthesis</keyword>
<evidence type="ECO:0000256" key="3">
    <source>
        <dbReference type="ARBA" id="ARBA00022679"/>
    </source>
</evidence>
<evidence type="ECO:0000256" key="2">
    <source>
        <dbReference type="ARBA" id="ARBA00012980"/>
    </source>
</evidence>
<evidence type="ECO:0000259" key="8">
    <source>
        <dbReference type="Pfam" id="PF02223"/>
    </source>
</evidence>
<dbReference type="KEGG" id="foc:113215678"/>
<dbReference type="GO" id="GO:0006227">
    <property type="term" value="P:dUDP biosynthetic process"/>
    <property type="evidence" value="ECO:0007669"/>
    <property type="project" value="TreeGrafter"/>
</dbReference>
<dbReference type="InterPro" id="IPR018094">
    <property type="entry name" value="Thymidylate_kinase"/>
</dbReference>
<dbReference type="GO" id="GO:0005739">
    <property type="term" value="C:mitochondrion"/>
    <property type="evidence" value="ECO:0007669"/>
    <property type="project" value="TreeGrafter"/>
</dbReference>
<dbReference type="GO" id="GO:0005634">
    <property type="term" value="C:nucleus"/>
    <property type="evidence" value="ECO:0007669"/>
    <property type="project" value="TreeGrafter"/>
</dbReference>
<dbReference type="InterPro" id="IPR039430">
    <property type="entry name" value="Thymidylate_kin-like_dom"/>
</dbReference>
<dbReference type="Proteomes" id="UP000504606">
    <property type="component" value="Unplaced"/>
</dbReference>
<evidence type="ECO:0000256" key="5">
    <source>
        <dbReference type="ARBA" id="ARBA00022741"/>
    </source>
</evidence>
<keyword evidence="5" id="KW-0547">Nucleotide-binding</keyword>
<dbReference type="NCBIfam" id="TIGR00041">
    <property type="entry name" value="DTMP_kinase"/>
    <property type="match status" value="1"/>
</dbReference>
<dbReference type="SUPFAM" id="SSF52540">
    <property type="entry name" value="P-loop containing nucleoside triphosphate hydrolases"/>
    <property type="match status" value="1"/>
</dbReference>
<dbReference type="PANTHER" id="PTHR10344:SF1">
    <property type="entry name" value="THYMIDYLATE KINASE"/>
    <property type="match status" value="1"/>
</dbReference>
<evidence type="ECO:0000313" key="10">
    <source>
        <dbReference type="RefSeq" id="XP_052125851.1"/>
    </source>
</evidence>
<evidence type="ECO:0000256" key="7">
    <source>
        <dbReference type="ARBA" id="ARBA00022840"/>
    </source>
</evidence>
<proteinExistence type="inferred from homology"/>
<dbReference type="GO" id="GO:0006235">
    <property type="term" value="P:dTTP biosynthetic process"/>
    <property type="evidence" value="ECO:0007669"/>
    <property type="project" value="TreeGrafter"/>
</dbReference>
<dbReference type="AlphaFoldDB" id="A0A9C6WXR1"/>
<protein>
    <recommendedName>
        <fullName evidence="2">dTMP kinase</fullName>
        <ecNumber evidence="2">2.7.4.9</ecNumber>
    </recommendedName>
</protein>
<sequence length="215" mass="24822">MAYHADNGISCHRGVFIVIEGCDKIGKTTQCLKLVESLNEHGIPCEYMSFPDRHTEVGKIIDKYLKREIEVENEVIHLLFSANRWELKCVMKKKLLDGVSIVADRYSYSGLAYSAAKPEWCWNTEIGLLQPDVAVFFYVNGTVSLSREKYGLERYEVLDFQEKVKANFKRIKFLRSMIIGDNDDMNVIHYRLFRIAKEVIDIVQNAQLNSFTNPV</sequence>
<keyword evidence="7" id="KW-0067">ATP-binding</keyword>
<dbReference type="GO" id="GO:0005524">
    <property type="term" value="F:ATP binding"/>
    <property type="evidence" value="ECO:0007669"/>
    <property type="project" value="UniProtKB-KW"/>
</dbReference>
<accession>A0A9C6WXR1</accession>
<dbReference type="Pfam" id="PF02223">
    <property type="entry name" value="Thymidylate_kin"/>
    <property type="match status" value="1"/>
</dbReference>
<dbReference type="InterPro" id="IPR027417">
    <property type="entry name" value="P-loop_NTPase"/>
</dbReference>
<organism evidence="9 10">
    <name type="scientific">Frankliniella occidentalis</name>
    <name type="common">Western flower thrips</name>
    <name type="synonym">Euthrips occidentalis</name>
    <dbReference type="NCBI Taxonomy" id="133901"/>
    <lineage>
        <taxon>Eukaryota</taxon>
        <taxon>Metazoa</taxon>
        <taxon>Ecdysozoa</taxon>
        <taxon>Arthropoda</taxon>
        <taxon>Hexapoda</taxon>
        <taxon>Insecta</taxon>
        <taxon>Pterygota</taxon>
        <taxon>Neoptera</taxon>
        <taxon>Paraneoptera</taxon>
        <taxon>Thysanoptera</taxon>
        <taxon>Terebrantia</taxon>
        <taxon>Thripoidea</taxon>
        <taxon>Thripidae</taxon>
        <taxon>Frankliniella</taxon>
    </lineage>
</organism>